<proteinExistence type="predicted"/>
<accession>A0A8S5TX93</accession>
<protein>
    <submittedName>
        <fullName evidence="1">Major tail protein</fullName>
    </submittedName>
</protein>
<evidence type="ECO:0000313" key="1">
    <source>
        <dbReference type="EMBL" id="DAF86791.1"/>
    </source>
</evidence>
<reference evidence="1" key="1">
    <citation type="journal article" date="2021" name="Proc. Natl. Acad. Sci. U.S.A.">
        <title>A Catalog of Tens of Thousands of Viruses from Human Metagenomes Reveals Hidden Associations with Chronic Diseases.</title>
        <authorList>
            <person name="Tisza M.J."/>
            <person name="Buck C.B."/>
        </authorList>
    </citation>
    <scope>NUCLEOTIDE SEQUENCE</scope>
    <source>
        <strain evidence="1">CtvuW5</strain>
    </source>
</reference>
<name>A0A8S5TX93_9CAUD</name>
<dbReference type="InterPro" id="IPR011855">
    <property type="entry name" value="Phgtail_TP901_1"/>
</dbReference>
<dbReference type="Pfam" id="PF06199">
    <property type="entry name" value="Phage_tail_2"/>
    <property type="match status" value="1"/>
</dbReference>
<sequence>MAKAKKLKGKDLMVFVQDKAIALATNHTLKLTAETGDSSTKDSGDWGDEEITKMTWEATSENLCSADEGVSSYEQMLDLMLAREPVNIKVGIPTNITNDEVPEGGWTVPQKYYGGEALITDIQLNAPNGDNATMSITLTGKGQLTKQSGVGG</sequence>
<organism evidence="1">
    <name type="scientific">Siphoviridae sp. ctvuW5</name>
    <dbReference type="NCBI Taxonomy" id="2825725"/>
    <lineage>
        <taxon>Viruses</taxon>
        <taxon>Duplodnaviria</taxon>
        <taxon>Heunggongvirae</taxon>
        <taxon>Uroviricota</taxon>
        <taxon>Caudoviricetes</taxon>
    </lineage>
</organism>
<dbReference type="EMBL" id="BK015953">
    <property type="protein sequence ID" value="DAF86791.1"/>
    <property type="molecule type" value="Genomic_DNA"/>
</dbReference>